<proteinExistence type="predicted"/>
<dbReference type="AlphaFoldDB" id="A0A5A8EJW9"/>
<dbReference type="Proteomes" id="UP000322899">
    <property type="component" value="Unassembled WGS sequence"/>
</dbReference>
<evidence type="ECO:0000313" key="1">
    <source>
        <dbReference type="EMBL" id="KAA0178185.1"/>
    </source>
</evidence>
<reference evidence="1 2" key="1">
    <citation type="submission" date="2019-07" db="EMBL/GenBank/DDBJ databases">
        <title>Genomes of Cafeteria roenbergensis.</title>
        <authorList>
            <person name="Fischer M.G."/>
            <person name="Hackl T."/>
            <person name="Roman M."/>
        </authorList>
    </citation>
    <scope>NUCLEOTIDE SEQUENCE [LARGE SCALE GENOMIC DNA]</scope>
    <source>
        <strain evidence="1 2">E4-10P</strain>
    </source>
</reference>
<gene>
    <name evidence="1" type="ORF">FNF27_00040</name>
</gene>
<evidence type="ECO:0000313" key="2">
    <source>
        <dbReference type="Proteomes" id="UP000322899"/>
    </source>
</evidence>
<name>A0A5A8EJW9_CAFRO</name>
<accession>A0A5A8EJW9</accession>
<organism evidence="1 2">
    <name type="scientific">Cafeteria roenbergensis</name>
    <name type="common">Marine flagellate</name>
    <dbReference type="NCBI Taxonomy" id="33653"/>
    <lineage>
        <taxon>Eukaryota</taxon>
        <taxon>Sar</taxon>
        <taxon>Stramenopiles</taxon>
        <taxon>Bigyra</taxon>
        <taxon>Opalozoa</taxon>
        <taxon>Bicosoecida</taxon>
        <taxon>Cafeteriaceae</taxon>
        <taxon>Cafeteria</taxon>
    </lineage>
</organism>
<sequence length="316" mass="36055">MSVIDLLIEDGLSLASAKNYERVYRNISDVRSPEAVDEYVAKKKKRIPQLTMLKRVMTLLEMNTDHLEPLFEKYSGERERTFVAPSPGQSSRWKSWPDILAIANTLNNIRNPTYDQLQTWIVAIIITHVAPLRNSSIRTLVVWDGTGDRPDNAIDIGKEILVLSNYKTSSLYGRKMYDLPPGFVSRLVAERHRFGVASKYLLTTKDGKRQMSASAMSTFLQDGALGMGSNTWRPVYISFLIDSGASTDTFKRAAQLMNHSVAEQQLTYSKFRGVTEKTEEPITTAERQASWRARKLEEDPTYFARKSKEYRERKKA</sequence>
<comment type="caution">
    <text evidence="1">The sequence shown here is derived from an EMBL/GenBank/DDBJ whole genome shotgun (WGS) entry which is preliminary data.</text>
</comment>
<dbReference type="EMBL" id="VLTO01000001">
    <property type="protein sequence ID" value="KAA0178185.1"/>
    <property type="molecule type" value="Genomic_DNA"/>
</dbReference>
<protein>
    <submittedName>
        <fullName evidence="1">Uncharacterized protein</fullName>
    </submittedName>
</protein>